<comment type="caution">
    <text evidence="1">The sequence shown here is derived from an EMBL/GenBank/DDBJ whole genome shotgun (WGS) entry which is preliminary data.</text>
</comment>
<sequence>MKKLFSYSSNVAMSNYLLSLKLNKTYSIVNWEKIKQRYQEEIYILESLSKDIEIDFSKISHGAIGKILTCVDFLDENQSLRWEDIETTDTIVIFLLSMNLLNINLSKFYSCQFHFLHYFKRLHTLSIDVTQYSPSYLERENIYELDHEEGFKELGTDMIEDMGLEAFPIDEEEHEKLSTLFDIPLKEIQEAAEDTWGAIAETIDGISPKHKEKISKLLDCYPVRYSYQIDEESLYLYYGEEPLYGPYKFEMLLDLLETIYTQGETTNECETFSCK</sequence>
<protein>
    <submittedName>
        <fullName evidence="1">Uncharacterized protein</fullName>
    </submittedName>
</protein>
<gene>
    <name evidence="1" type="ORF">F8158_09745</name>
</gene>
<evidence type="ECO:0000313" key="2">
    <source>
        <dbReference type="Proteomes" id="UP000477920"/>
    </source>
</evidence>
<dbReference type="RefSeq" id="WP_151639731.1">
    <property type="nucleotide sequence ID" value="NZ_WBPB01000019.1"/>
</dbReference>
<name>A0AB34DBZ9_BACCE</name>
<dbReference type="EMBL" id="WBPB01000019">
    <property type="protein sequence ID" value="KAB2499846.1"/>
    <property type="molecule type" value="Genomic_DNA"/>
</dbReference>
<dbReference type="Proteomes" id="UP000477920">
    <property type="component" value="Unassembled WGS sequence"/>
</dbReference>
<evidence type="ECO:0000313" key="1">
    <source>
        <dbReference type="EMBL" id="KAB2499846.1"/>
    </source>
</evidence>
<reference evidence="1 2" key="1">
    <citation type="submission" date="2019-10" db="EMBL/GenBank/DDBJ databases">
        <title>Bacillus from the desert of Cuatro Cinegas, Coahuila.</title>
        <authorList>
            <person name="Olmedo-Alvarez G."/>
            <person name="Saldana S."/>
            <person name="Barcelo D."/>
        </authorList>
    </citation>
    <scope>NUCLEOTIDE SEQUENCE [LARGE SCALE GENOMIC DNA]</scope>
    <source>
        <strain evidence="1 2">CH101a_3T</strain>
    </source>
</reference>
<dbReference type="AlphaFoldDB" id="A0AB34DBZ9"/>
<proteinExistence type="predicted"/>
<accession>A0AB34DBZ9</accession>
<organism evidence="1 2">
    <name type="scientific">Bacillus cereus</name>
    <dbReference type="NCBI Taxonomy" id="1396"/>
    <lineage>
        <taxon>Bacteria</taxon>
        <taxon>Bacillati</taxon>
        <taxon>Bacillota</taxon>
        <taxon>Bacilli</taxon>
        <taxon>Bacillales</taxon>
        <taxon>Bacillaceae</taxon>
        <taxon>Bacillus</taxon>
        <taxon>Bacillus cereus group</taxon>
    </lineage>
</organism>